<dbReference type="InterPro" id="IPR006175">
    <property type="entry name" value="YjgF/YER057c/UK114"/>
</dbReference>
<dbReference type="Pfam" id="PF01042">
    <property type="entry name" value="Ribonuc_L-PSP"/>
    <property type="match status" value="1"/>
</dbReference>
<evidence type="ECO:0000256" key="1">
    <source>
        <dbReference type="ARBA" id="ARBA00010552"/>
    </source>
</evidence>
<comment type="caution">
    <text evidence="2">The sequence shown here is derived from an EMBL/GenBank/DDBJ whole genome shotgun (WGS) entry which is preliminary data.</text>
</comment>
<protein>
    <submittedName>
        <fullName evidence="2">Uncharacterized protein</fullName>
    </submittedName>
</protein>
<reference evidence="2" key="1">
    <citation type="journal article" date="2015" name="Nature">
        <title>Complex archaea that bridge the gap between prokaryotes and eukaryotes.</title>
        <authorList>
            <person name="Spang A."/>
            <person name="Saw J.H."/>
            <person name="Jorgensen S.L."/>
            <person name="Zaremba-Niedzwiedzka K."/>
            <person name="Martijn J."/>
            <person name="Lind A.E."/>
            <person name="van Eijk R."/>
            <person name="Schleper C."/>
            <person name="Guy L."/>
            <person name="Ettema T.J."/>
        </authorList>
    </citation>
    <scope>NUCLEOTIDE SEQUENCE</scope>
</reference>
<dbReference type="Gene3D" id="3.30.1330.40">
    <property type="entry name" value="RutC-like"/>
    <property type="match status" value="1"/>
</dbReference>
<dbReference type="SUPFAM" id="SSF55298">
    <property type="entry name" value="YjgF-like"/>
    <property type="match status" value="1"/>
</dbReference>
<evidence type="ECO:0000313" key="2">
    <source>
        <dbReference type="EMBL" id="KKL59662.1"/>
    </source>
</evidence>
<dbReference type="AlphaFoldDB" id="A0A0F9G8Q9"/>
<dbReference type="GO" id="GO:0019239">
    <property type="term" value="F:deaminase activity"/>
    <property type="evidence" value="ECO:0007669"/>
    <property type="project" value="TreeGrafter"/>
</dbReference>
<dbReference type="InterPro" id="IPR006056">
    <property type="entry name" value="RidA"/>
</dbReference>
<dbReference type="CDD" id="cd00448">
    <property type="entry name" value="YjgF_YER057c_UK114_family"/>
    <property type="match status" value="1"/>
</dbReference>
<sequence>MNSLMKTALLASVLLTGFAQAKPSNVDFLNTGKANPNLPFSQIVKAGNTLYMSGQIGINPVTGKLAAGGFEGETKQTLENIKRTLEQHNYSMSNIVKCTVMLTDINDFKAFNAIYTQYFSAPYPARSAFAVKALALDSLVEVECIGAV</sequence>
<gene>
    <name evidence="2" type="ORF">LCGC14_2213070</name>
</gene>
<dbReference type="InterPro" id="IPR035959">
    <property type="entry name" value="RutC-like_sf"/>
</dbReference>
<dbReference type="FunFam" id="3.30.1330.40:FF:000001">
    <property type="entry name" value="L-PSP family endoribonuclease"/>
    <property type="match status" value="1"/>
</dbReference>
<accession>A0A0F9G8Q9</accession>
<dbReference type="PANTHER" id="PTHR11803">
    <property type="entry name" value="2-IMINOBUTANOATE/2-IMINOPROPANOATE DEAMINASE RIDA"/>
    <property type="match status" value="1"/>
</dbReference>
<dbReference type="EMBL" id="LAZR01029408">
    <property type="protein sequence ID" value="KKL59662.1"/>
    <property type="molecule type" value="Genomic_DNA"/>
</dbReference>
<proteinExistence type="inferred from homology"/>
<dbReference type="PANTHER" id="PTHR11803:SF58">
    <property type="entry name" value="PROTEIN HMF1-RELATED"/>
    <property type="match status" value="1"/>
</dbReference>
<dbReference type="NCBIfam" id="TIGR00004">
    <property type="entry name" value="Rid family detoxifying hydrolase"/>
    <property type="match status" value="1"/>
</dbReference>
<comment type="similarity">
    <text evidence="1">Belongs to the RutC family.</text>
</comment>
<name>A0A0F9G8Q9_9ZZZZ</name>
<organism evidence="2">
    <name type="scientific">marine sediment metagenome</name>
    <dbReference type="NCBI Taxonomy" id="412755"/>
    <lineage>
        <taxon>unclassified sequences</taxon>
        <taxon>metagenomes</taxon>
        <taxon>ecological metagenomes</taxon>
    </lineage>
</organism>
<dbReference type="GO" id="GO:0005829">
    <property type="term" value="C:cytosol"/>
    <property type="evidence" value="ECO:0007669"/>
    <property type="project" value="TreeGrafter"/>
</dbReference>